<dbReference type="InterPro" id="IPR036770">
    <property type="entry name" value="Ankyrin_rpt-contain_sf"/>
</dbReference>
<sequence>MGQAQQKNNSTTTTTAANTSQFSSELSSPNSAHNHGDDFSKILAHNFSEKSPLTPKKGFDPFDFCDHEGFSLAKQGNWPRVEKMLKTKQATITDIDRHGNTMLYYSCLAGHVHVAKRLLDLGARDDKFSRCYLNSLSQEMRWLLKSYHNYSFSTQKKAKEDESGVIEDDNLVNLLLSFVKRAIFSNEEENMDGPDMTLTIKFSGEQLPATYRLHKWILISRWPEIIDFALNESSEHPIQNSVLSALDLKTMLAYDLDPREYQREVFPAFSVLQRPTLESIRSSVLVAKKYVKEKFLPYQLPTLNEEQIDQVYERLSDLNLGDAPFSRKPFEVILAYIYTGRIIDPRVKSIFIPLEKIIIRDASVQFMQELMDAAYSLKLTNLAKILFVEIGVQADFIARKFKVKANLDNFQDARKKELQKDLSPLGFCLESKQPTNLLDILRRKGCDMKIKLAESIEDEEVSEQERDVILCHKKFVTKRSAYFDIITSCGFSEGIQFREEEEKNGIATLELNCPNMEILKQLINYTYSENANITPSICIELSIQSQKLDYNALFKKCEDFMVENLTIQDADMFELYKLANFLGSDKLKKFWKPQTIKYVANLIKNGNITLEQVKESLLNELDCDENECETLVSQIMEKVDYC</sequence>
<dbReference type="SUPFAM" id="SSF54695">
    <property type="entry name" value="POZ domain"/>
    <property type="match status" value="1"/>
</dbReference>
<dbReference type="KEGG" id="ngr:NAEGRDRAFT_79399"/>
<dbReference type="InterPro" id="IPR011333">
    <property type="entry name" value="SKP1/BTB/POZ_sf"/>
</dbReference>
<accession>D2VC70</accession>
<dbReference type="Pfam" id="PF00651">
    <property type="entry name" value="BTB"/>
    <property type="match status" value="1"/>
</dbReference>
<dbReference type="SUPFAM" id="SSF48403">
    <property type="entry name" value="Ankyrin repeat"/>
    <property type="match status" value="1"/>
</dbReference>
<feature type="coiled-coil region" evidence="4">
    <location>
        <begin position="607"/>
        <end position="634"/>
    </location>
</feature>
<keyword evidence="2 3" id="KW-0040">ANK repeat</keyword>
<keyword evidence="8" id="KW-1185">Reference proteome</keyword>
<protein>
    <recommendedName>
        <fullName evidence="6">BTB domain-containing protein</fullName>
    </recommendedName>
</protein>
<dbReference type="GO" id="GO:0005737">
    <property type="term" value="C:cytoplasm"/>
    <property type="evidence" value="ECO:0007669"/>
    <property type="project" value="TreeGrafter"/>
</dbReference>
<evidence type="ECO:0000256" key="1">
    <source>
        <dbReference type="ARBA" id="ARBA00022737"/>
    </source>
</evidence>
<name>D2VC70_NAEGR</name>
<gene>
    <name evidence="7" type="ORF">NAEGRDRAFT_79399</name>
</gene>
<dbReference type="GeneID" id="8858797"/>
<dbReference type="PROSITE" id="PS50297">
    <property type="entry name" value="ANK_REP_REGION"/>
    <property type="match status" value="1"/>
</dbReference>
<dbReference type="AlphaFoldDB" id="D2VC70"/>
<keyword evidence="1" id="KW-0677">Repeat</keyword>
<dbReference type="InterPro" id="IPR002110">
    <property type="entry name" value="Ankyrin_rpt"/>
</dbReference>
<dbReference type="InterPro" id="IPR000210">
    <property type="entry name" value="BTB/POZ_dom"/>
</dbReference>
<dbReference type="OrthoDB" id="684045at2759"/>
<dbReference type="VEuPathDB" id="AmoebaDB:NAEGRDRAFT_79399"/>
<dbReference type="InParanoid" id="D2VC70"/>
<dbReference type="PANTHER" id="PTHR46231">
    <property type="entry name" value="ANKYRIN REPEAT AND BTB/POZ DOMAIN-CONTAINING PROTEIN 1"/>
    <property type="match status" value="1"/>
</dbReference>
<keyword evidence="4" id="KW-0175">Coiled coil</keyword>
<evidence type="ECO:0000256" key="5">
    <source>
        <dbReference type="SAM" id="MobiDB-lite"/>
    </source>
</evidence>
<dbReference type="GO" id="GO:0000151">
    <property type="term" value="C:ubiquitin ligase complex"/>
    <property type="evidence" value="ECO:0007669"/>
    <property type="project" value="TreeGrafter"/>
</dbReference>
<evidence type="ECO:0000313" key="7">
    <source>
        <dbReference type="EMBL" id="EFC45697.1"/>
    </source>
</evidence>
<evidence type="ECO:0000256" key="4">
    <source>
        <dbReference type="SAM" id="Coils"/>
    </source>
</evidence>
<organism evidence="8">
    <name type="scientific">Naegleria gruberi</name>
    <name type="common">Amoeba</name>
    <dbReference type="NCBI Taxonomy" id="5762"/>
    <lineage>
        <taxon>Eukaryota</taxon>
        <taxon>Discoba</taxon>
        <taxon>Heterolobosea</taxon>
        <taxon>Tetramitia</taxon>
        <taxon>Eutetramitia</taxon>
        <taxon>Vahlkampfiidae</taxon>
        <taxon>Naegleria</taxon>
    </lineage>
</organism>
<evidence type="ECO:0000259" key="6">
    <source>
        <dbReference type="PROSITE" id="PS50097"/>
    </source>
</evidence>
<dbReference type="PROSITE" id="PS50088">
    <property type="entry name" value="ANK_REPEAT"/>
    <property type="match status" value="1"/>
</dbReference>
<feature type="repeat" description="ANK" evidence="3">
    <location>
        <begin position="98"/>
        <end position="130"/>
    </location>
</feature>
<dbReference type="PANTHER" id="PTHR46231:SF1">
    <property type="entry name" value="ANKYRIN REPEAT AND BTB_POZ DOMAIN-CONTAINING PROTEIN 1"/>
    <property type="match status" value="1"/>
</dbReference>
<evidence type="ECO:0000313" key="8">
    <source>
        <dbReference type="Proteomes" id="UP000006671"/>
    </source>
</evidence>
<dbReference type="EMBL" id="GG738862">
    <property type="protein sequence ID" value="EFC45697.1"/>
    <property type="molecule type" value="Genomic_DNA"/>
</dbReference>
<feature type="compositionally biased region" description="Low complexity" evidence="5">
    <location>
        <begin position="1"/>
        <end position="24"/>
    </location>
</feature>
<dbReference type="Gene3D" id="1.25.40.20">
    <property type="entry name" value="Ankyrin repeat-containing domain"/>
    <property type="match status" value="1"/>
</dbReference>
<evidence type="ECO:0000256" key="3">
    <source>
        <dbReference type="PROSITE-ProRule" id="PRU00023"/>
    </source>
</evidence>
<evidence type="ECO:0000256" key="2">
    <source>
        <dbReference type="ARBA" id="ARBA00023043"/>
    </source>
</evidence>
<reference evidence="7 8" key="1">
    <citation type="journal article" date="2010" name="Cell">
        <title>The genome of Naegleria gruberi illuminates early eukaryotic versatility.</title>
        <authorList>
            <person name="Fritz-Laylin L.K."/>
            <person name="Prochnik S.E."/>
            <person name="Ginger M.L."/>
            <person name="Dacks J.B."/>
            <person name="Carpenter M.L."/>
            <person name="Field M.C."/>
            <person name="Kuo A."/>
            <person name="Paredez A."/>
            <person name="Chapman J."/>
            <person name="Pham J."/>
            <person name="Shu S."/>
            <person name="Neupane R."/>
            <person name="Cipriano M."/>
            <person name="Mancuso J."/>
            <person name="Tu H."/>
            <person name="Salamov A."/>
            <person name="Lindquist E."/>
            <person name="Shapiro H."/>
            <person name="Lucas S."/>
            <person name="Grigoriev I.V."/>
            <person name="Cande W.Z."/>
            <person name="Fulton C."/>
            <person name="Rokhsar D.S."/>
            <person name="Dawson S.C."/>
        </authorList>
    </citation>
    <scope>NUCLEOTIDE SEQUENCE [LARGE SCALE GENOMIC DNA]</scope>
    <source>
        <strain evidence="7 8">NEG-M</strain>
    </source>
</reference>
<feature type="region of interest" description="Disordered" evidence="5">
    <location>
        <begin position="1"/>
        <end position="38"/>
    </location>
</feature>
<proteinExistence type="predicted"/>
<feature type="domain" description="BTB" evidence="6">
    <location>
        <begin position="446"/>
        <end position="535"/>
    </location>
</feature>
<dbReference type="RefSeq" id="XP_002678441.1">
    <property type="nucleotide sequence ID" value="XM_002678395.1"/>
</dbReference>
<dbReference type="PROSITE" id="PS50097">
    <property type="entry name" value="BTB"/>
    <property type="match status" value="1"/>
</dbReference>
<dbReference type="Proteomes" id="UP000006671">
    <property type="component" value="Unassembled WGS sequence"/>
</dbReference>
<dbReference type="InterPro" id="IPR044515">
    <property type="entry name" value="ABTB1"/>
</dbReference>
<dbReference type="Gene3D" id="3.30.710.10">
    <property type="entry name" value="Potassium Channel Kv1.1, Chain A"/>
    <property type="match status" value="1"/>
</dbReference>